<dbReference type="OrthoDB" id="6630288at2759"/>
<keyword evidence="4" id="KW-0479">Metal-binding</keyword>
<evidence type="ECO:0000259" key="10">
    <source>
        <dbReference type="PROSITE" id="PS50089"/>
    </source>
</evidence>
<gene>
    <name evidence="12" type="primary">LOC112691497</name>
</gene>
<dbReference type="PANTHER" id="PTHR15067">
    <property type="entry name" value="E3 UBIQUITIN-PROTEIN LIGASE RNF8"/>
    <property type="match status" value="1"/>
</dbReference>
<keyword evidence="3" id="KW-0808">Transferase</keyword>
<name>A0A8B8GF03_9HEMI</name>
<dbReference type="GO" id="GO:0008270">
    <property type="term" value="F:zinc ion binding"/>
    <property type="evidence" value="ECO:0007669"/>
    <property type="project" value="UniProtKB-KW"/>
</dbReference>
<dbReference type="InterPro" id="IPR017907">
    <property type="entry name" value="Znf_RING_CS"/>
</dbReference>
<proteinExistence type="inferred from homology"/>
<sequence>MYPSRGEQLDMKNEVRSSKRPICEDCSTEASLMDVATGRMIPINQDSEFIIGRALTSSVIMEEFFISRRHCSIRYENNCYFVSDLQSCSGTFLNCKRLSSTSNITELRHGDLIGFGHKSKITRTFKFTLNNISKKNKKPRLYNKHGIGVHTEEEMFEKNIKDLHEVILNLKVDHTVLRDKVKTELVELQNMMNDSMKIKSIQTKKGHDVIQKMTNEIPTLKAKLENELYDVGAPELLKQQIHSQFENELQCSICSKLLCKATVLNCDHTFCEMCIMKRMQKFKSCPVCKAKFKFTSKCITLDNYIIMNQNITGGAKRSAKDVLPSIPPAVEVKKRRRRR</sequence>
<dbReference type="SMART" id="SM00184">
    <property type="entry name" value="RING"/>
    <property type="match status" value="1"/>
</dbReference>
<reference evidence="12" key="1">
    <citation type="submission" date="2025-08" db="UniProtKB">
        <authorList>
            <consortium name="RefSeq"/>
        </authorList>
    </citation>
    <scope>IDENTIFICATION</scope>
    <source>
        <tissue evidence="12">Whole body</tissue>
    </source>
</reference>
<accession>A0A8B8GF03</accession>
<keyword evidence="5 8" id="KW-0863">Zinc-finger</keyword>
<feature type="domain" description="FHA" evidence="9">
    <location>
        <begin position="49"/>
        <end position="98"/>
    </location>
</feature>
<dbReference type="InterPro" id="IPR001841">
    <property type="entry name" value="Znf_RING"/>
</dbReference>
<dbReference type="PANTHER" id="PTHR15067:SF4">
    <property type="entry name" value="E3 UBIQUITIN-PROTEIN LIGASE RNF8"/>
    <property type="match status" value="1"/>
</dbReference>
<comment type="similarity">
    <text evidence="1">Belongs to the CHFR family.</text>
</comment>
<keyword evidence="6" id="KW-0833">Ubl conjugation pathway</keyword>
<evidence type="ECO:0000256" key="5">
    <source>
        <dbReference type="ARBA" id="ARBA00022771"/>
    </source>
</evidence>
<dbReference type="CDD" id="cd00060">
    <property type="entry name" value="FHA"/>
    <property type="match status" value="1"/>
</dbReference>
<dbReference type="RefSeq" id="XP_025421543.1">
    <property type="nucleotide sequence ID" value="XM_025565758.1"/>
</dbReference>
<evidence type="ECO:0000256" key="6">
    <source>
        <dbReference type="ARBA" id="ARBA00022786"/>
    </source>
</evidence>
<dbReference type="SMART" id="SM00240">
    <property type="entry name" value="FHA"/>
    <property type="match status" value="1"/>
</dbReference>
<keyword evidence="7" id="KW-0862">Zinc</keyword>
<organism evidence="11 12">
    <name type="scientific">Sipha flava</name>
    <name type="common">yellow sugarcane aphid</name>
    <dbReference type="NCBI Taxonomy" id="143950"/>
    <lineage>
        <taxon>Eukaryota</taxon>
        <taxon>Metazoa</taxon>
        <taxon>Ecdysozoa</taxon>
        <taxon>Arthropoda</taxon>
        <taxon>Hexapoda</taxon>
        <taxon>Insecta</taxon>
        <taxon>Pterygota</taxon>
        <taxon>Neoptera</taxon>
        <taxon>Paraneoptera</taxon>
        <taxon>Hemiptera</taxon>
        <taxon>Sternorrhyncha</taxon>
        <taxon>Aphidomorpha</taxon>
        <taxon>Aphidoidea</taxon>
        <taxon>Aphididae</taxon>
        <taxon>Sipha</taxon>
    </lineage>
</organism>
<dbReference type="Pfam" id="PF00498">
    <property type="entry name" value="FHA"/>
    <property type="match status" value="1"/>
</dbReference>
<dbReference type="GO" id="GO:0061630">
    <property type="term" value="F:ubiquitin protein ligase activity"/>
    <property type="evidence" value="ECO:0007669"/>
    <property type="project" value="TreeGrafter"/>
</dbReference>
<dbReference type="Gene3D" id="2.60.200.20">
    <property type="match status" value="1"/>
</dbReference>
<dbReference type="PROSITE" id="PS00518">
    <property type="entry name" value="ZF_RING_1"/>
    <property type="match status" value="1"/>
</dbReference>
<evidence type="ECO:0000256" key="7">
    <source>
        <dbReference type="ARBA" id="ARBA00022833"/>
    </source>
</evidence>
<dbReference type="PROSITE" id="PS50006">
    <property type="entry name" value="FHA_DOMAIN"/>
    <property type="match status" value="1"/>
</dbReference>
<dbReference type="AlphaFoldDB" id="A0A8B8GF03"/>
<dbReference type="Proteomes" id="UP000694846">
    <property type="component" value="Unplaced"/>
</dbReference>
<keyword evidence="11" id="KW-1185">Reference proteome</keyword>
<evidence type="ECO:0000256" key="8">
    <source>
        <dbReference type="PROSITE-ProRule" id="PRU00175"/>
    </source>
</evidence>
<dbReference type="Pfam" id="PF13923">
    <property type="entry name" value="zf-C3HC4_2"/>
    <property type="match status" value="1"/>
</dbReference>
<evidence type="ECO:0000259" key="9">
    <source>
        <dbReference type="PROSITE" id="PS50006"/>
    </source>
</evidence>
<dbReference type="GO" id="GO:0006511">
    <property type="term" value="P:ubiquitin-dependent protein catabolic process"/>
    <property type="evidence" value="ECO:0007669"/>
    <property type="project" value="TreeGrafter"/>
</dbReference>
<dbReference type="GO" id="GO:0005829">
    <property type="term" value="C:cytosol"/>
    <property type="evidence" value="ECO:0007669"/>
    <property type="project" value="TreeGrafter"/>
</dbReference>
<evidence type="ECO:0000256" key="4">
    <source>
        <dbReference type="ARBA" id="ARBA00022723"/>
    </source>
</evidence>
<evidence type="ECO:0000256" key="2">
    <source>
        <dbReference type="ARBA" id="ARBA00017908"/>
    </source>
</evidence>
<dbReference type="GO" id="GO:0070936">
    <property type="term" value="P:protein K48-linked ubiquitination"/>
    <property type="evidence" value="ECO:0007669"/>
    <property type="project" value="TreeGrafter"/>
</dbReference>
<dbReference type="GO" id="GO:0000151">
    <property type="term" value="C:ubiquitin ligase complex"/>
    <property type="evidence" value="ECO:0007669"/>
    <property type="project" value="TreeGrafter"/>
</dbReference>
<evidence type="ECO:0000256" key="3">
    <source>
        <dbReference type="ARBA" id="ARBA00022679"/>
    </source>
</evidence>
<dbReference type="SUPFAM" id="SSF49879">
    <property type="entry name" value="SMAD/FHA domain"/>
    <property type="match status" value="1"/>
</dbReference>
<dbReference type="GeneID" id="112691497"/>
<dbReference type="InterPro" id="IPR008984">
    <property type="entry name" value="SMAD_FHA_dom_sf"/>
</dbReference>
<protein>
    <recommendedName>
        <fullName evidence="2">E3 ubiquitin-protein ligase CHFR</fullName>
    </recommendedName>
</protein>
<dbReference type="Gene3D" id="3.30.40.10">
    <property type="entry name" value="Zinc/RING finger domain, C3HC4 (zinc finger)"/>
    <property type="match status" value="1"/>
</dbReference>
<feature type="domain" description="RING-type" evidence="10">
    <location>
        <begin position="251"/>
        <end position="289"/>
    </location>
</feature>
<dbReference type="InterPro" id="IPR000253">
    <property type="entry name" value="FHA_dom"/>
</dbReference>
<evidence type="ECO:0000256" key="1">
    <source>
        <dbReference type="ARBA" id="ARBA00005797"/>
    </source>
</evidence>
<evidence type="ECO:0000313" key="11">
    <source>
        <dbReference type="Proteomes" id="UP000694846"/>
    </source>
</evidence>
<dbReference type="InterPro" id="IPR013083">
    <property type="entry name" value="Znf_RING/FYVE/PHD"/>
</dbReference>
<evidence type="ECO:0000313" key="12">
    <source>
        <dbReference type="RefSeq" id="XP_025421543.1"/>
    </source>
</evidence>
<dbReference type="PROSITE" id="PS50089">
    <property type="entry name" value="ZF_RING_2"/>
    <property type="match status" value="1"/>
</dbReference>
<dbReference type="SUPFAM" id="SSF57850">
    <property type="entry name" value="RING/U-box"/>
    <property type="match status" value="1"/>
</dbReference>